<evidence type="ECO:0000256" key="2">
    <source>
        <dbReference type="ARBA" id="ARBA00022475"/>
    </source>
</evidence>
<evidence type="ECO:0000256" key="7">
    <source>
        <dbReference type="ARBA" id="ARBA00024033"/>
    </source>
</evidence>
<dbReference type="GO" id="GO:0016758">
    <property type="term" value="F:hexosyltransferase activity"/>
    <property type="evidence" value="ECO:0007669"/>
    <property type="project" value="InterPro"/>
</dbReference>
<dbReference type="EMBL" id="FNNO01000004">
    <property type="protein sequence ID" value="SDW58341.1"/>
    <property type="molecule type" value="Genomic_DNA"/>
</dbReference>
<dbReference type="Pfam" id="PF09594">
    <property type="entry name" value="GT87"/>
    <property type="match status" value="1"/>
</dbReference>
<dbReference type="Proteomes" id="UP000198711">
    <property type="component" value="Unassembled WGS sequence"/>
</dbReference>
<organism evidence="9 10">
    <name type="scientific">Hydrobacter penzbergensis</name>
    <dbReference type="NCBI Taxonomy" id="1235997"/>
    <lineage>
        <taxon>Bacteria</taxon>
        <taxon>Pseudomonadati</taxon>
        <taxon>Bacteroidota</taxon>
        <taxon>Chitinophagia</taxon>
        <taxon>Chitinophagales</taxon>
        <taxon>Chitinophagaceae</taxon>
        <taxon>Hydrobacter</taxon>
    </lineage>
</organism>
<accession>A0A8X8IAW8</accession>
<keyword evidence="2" id="KW-1003">Cell membrane</keyword>
<feature type="transmembrane region" description="Helical" evidence="8">
    <location>
        <begin position="134"/>
        <end position="158"/>
    </location>
</feature>
<feature type="transmembrane region" description="Helical" evidence="8">
    <location>
        <begin position="21"/>
        <end position="41"/>
    </location>
</feature>
<proteinExistence type="inferred from homology"/>
<evidence type="ECO:0000313" key="10">
    <source>
        <dbReference type="Proteomes" id="UP000198711"/>
    </source>
</evidence>
<comment type="caution">
    <text evidence="9">The sequence shown here is derived from an EMBL/GenBank/DDBJ whole genome shotgun (WGS) entry which is preliminary data.</text>
</comment>
<name>A0A8X8IAW8_9BACT</name>
<feature type="transmembrane region" description="Helical" evidence="8">
    <location>
        <begin position="196"/>
        <end position="220"/>
    </location>
</feature>
<feature type="transmembrane region" description="Helical" evidence="8">
    <location>
        <begin position="368"/>
        <end position="387"/>
    </location>
</feature>
<keyword evidence="5 8" id="KW-1133">Transmembrane helix</keyword>
<protein>
    <recommendedName>
        <fullName evidence="11">DUF2029 domain-containing protein</fullName>
    </recommendedName>
</protein>
<feature type="transmembrane region" description="Helical" evidence="8">
    <location>
        <begin position="337"/>
        <end position="356"/>
    </location>
</feature>
<comment type="subcellular location">
    <subcellularLocation>
        <location evidence="1">Cell membrane</location>
        <topology evidence="1">Multi-pass membrane protein</topology>
    </subcellularLocation>
</comment>
<feature type="transmembrane region" description="Helical" evidence="8">
    <location>
        <begin position="259"/>
        <end position="279"/>
    </location>
</feature>
<dbReference type="AlphaFoldDB" id="A0A8X8IAW8"/>
<dbReference type="InterPro" id="IPR018584">
    <property type="entry name" value="GT87"/>
</dbReference>
<keyword evidence="4 8" id="KW-0812">Transmembrane</keyword>
<evidence type="ECO:0000256" key="5">
    <source>
        <dbReference type="ARBA" id="ARBA00022989"/>
    </source>
</evidence>
<dbReference type="GO" id="GO:0005886">
    <property type="term" value="C:plasma membrane"/>
    <property type="evidence" value="ECO:0007669"/>
    <property type="project" value="UniProtKB-SubCell"/>
</dbReference>
<keyword evidence="3" id="KW-0808">Transferase</keyword>
<evidence type="ECO:0000256" key="6">
    <source>
        <dbReference type="ARBA" id="ARBA00023136"/>
    </source>
</evidence>
<reference evidence="9 10" key="1">
    <citation type="submission" date="2016-10" db="EMBL/GenBank/DDBJ databases">
        <authorList>
            <person name="Varghese N."/>
            <person name="Submissions S."/>
        </authorList>
    </citation>
    <scope>NUCLEOTIDE SEQUENCE [LARGE SCALE GENOMIC DNA]</scope>
    <source>
        <strain evidence="9 10">DSM 25353</strain>
    </source>
</reference>
<feature type="transmembrane region" description="Helical" evidence="8">
    <location>
        <begin position="164"/>
        <end position="189"/>
    </location>
</feature>
<keyword evidence="6 8" id="KW-0472">Membrane</keyword>
<evidence type="ECO:0000256" key="4">
    <source>
        <dbReference type="ARBA" id="ARBA00022692"/>
    </source>
</evidence>
<feature type="transmembrane region" description="Helical" evidence="8">
    <location>
        <begin position="92"/>
        <end position="113"/>
    </location>
</feature>
<evidence type="ECO:0000256" key="3">
    <source>
        <dbReference type="ARBA" id="ARBA00022679"/>
    </source>
</evidence>
<gene>
    <name evidence="9" type="ORF">SAMN05444410_10416</name>
</gene>
<dbReference type="RefSeq" id="WP_092722956.1">
    <property type="nucleotide sequence ID" value="NZ_FNNO01000004.1"/>
</dbReference>
<evidence type="ECO:0000313" key="9">
    <source>
        <dbReference type="EMBL" id="SDW58341.1"/>
    </source>
</evidence>
<evidence type="ECO:0008006" key="11">
    <source>
        <dbReference type="Google" id="ProtNLM"/>
    </source>
</evidence>
<evidence type="ECO:0000256" key="8">
    <source>
        <dbReference type="SAM" id="Phobius"/>
    </source>
</evidence>
<evidence type="ECO:0000256" key="1">
    <source>
        <dbReference type="ARBA" id="ARBA00004651"/>
    </source>
</evidence>
<keyword evidence="10" id="KW-1185">Reference proteome</keyword>
<feature type="transmembrane region" description="Helical" evidence="8">
    <location>
        <begin position="291"/>
        <end position="308"/>
    </location>
</feature>
<comment type="similarity">
    <text evidence="7">Belongs to the glycosyltransferase 87 family.</text>
</comment>
<sequence>MSPTDTNRSFKSFFANILYNRNFATVLWFGLAFIGVVLEYAKSTGNNYLIFKGVFEHTIHQQNLYLAYPAEYQDYNHYGPVFSLVIAPFALLPNWLGVVLWVMLNTAILYAAIRMLPIAEKWKNAILIFSAHEMMIAAEWMQSNAMIGAFIILGFVFITRGKEAWALFFIMLATFIKLYGVVGFAFFFFSKNKIKFIGWAIVWSVVFFLAPMLISTRAFITQSYVDWFTELRFKDLRNARMDIRNDFQDISVMGMIRRIFHYQALRNYFVTVPAVLLFASQYLQFKYFNDVRYRLYLLCSVLITTVVFTTSAESPTYIIAFPAVCIWFVLQPASRWATAFFIFALLLTSFSYSDIFTPYVREHFVRPYSLKALPCFLLWLVLLIQIWRKQFLHISMDKLNSQPAHT</sequence>